<keyword evidence="1" id="KW-0732">Signal</keyword>
<comment type="caution">
    <text evidence="2">The sequence shown here is derived from an EMBL/GenBank/DDBJ whole genome shotgun (WGS) entry which is preliminary data.</text>
</comment>
<evidence type="ECO:0000313" key="2">
    <source>
        <dbReference type="EMBL" id="MCD9098165.1"/>
    </source>
</evidence>
<proteinExistence type="predicted"/>
<feature type="signal peptide" evidence="1">
    <location>
        <begin position="1"/>
        <end position="22"/>
    </location>
</feature>
<keyword evidence="3" id="KW-1185">Reference proteome</keyword>
<evidence type="ECO:0000256" key="1">
    <source>
        <dbReference type="SAM" id="SignalP"/>
    </source>
</evidence>
<dbReference type="Proteomes" id="UP001430360">
    <property type="component" value="Unassembled WGS sequence"/>
</dbReference>
<sequence length="298" mass="32546">MRFRRPTLALLLLYLATASAFAQRAKSLDAVPALLKSPEAKAVWAEQMEGRRAPDHLGTRDLAGLDAGTLRQLLVPDVAGDRIVLLGARRWVQHPGHVVALVCYRDDAPRNASAEPSCENGDTAQVLGVLRVSDAGDAQLVARLRLDDGIAWPLLSWGGEQPLRMEDAGASAIPERWERFDLAAYRLSSGAPALGLRGGWSEGYAGGGAFYSALYLFELRGATLKQVFGAAMSMYRDIAGSWNDDGTRAHDIEEWAGVLIVEPRAHHGYQDLRLRERGGRGGDLYRWSPAADGYRRVE</sequence>
<reference evidence="2" key="2">
    <citation type="journal article" date="2022" name="Syst. Appl. Microbiol.">
        <title>Physiological and genomic characterisation of Luteimonas fraxinea sp. nov., a bacterial species associated with trees tolerant to ash dieback.</title>
        <authorList>
            <person name="Ulrich K."/>
            <person name="Becker R."/>
            <person name="Behrendt U."/>
            <person name="Kube M."/>
            <person name="Schneck V."/>
            <person name="Ulrich A."/>
        </authorList>
    </citation>
    <scope>NUCLEOTIDE SEQUENCE</scope>
    <source>
        <strain evidence="2">A1P009</strain>
    </source>
</reference>
<feature type="chain" id="PRO_5046584074" evidence="1">
    <location>
        <begin position="23"/>
        <end position="298"/>
    </location>
</feature>
<evidence type="ECO:0000313" key="3">
    <source>
        <dbReference type="Proteomes" id="UP001430360"/>
    </source>
</evidence>
<accession>A0ABS8UGX4</accession>
<dbReference type="EMBL" id="JAJQKU010000005">
    <property type="protein sequence ID" value="MCD9098165.1"/>
    <property type="molecule type" value="Genomic_DNA"/>
</dbReference>
<protein>
    <submittedName>
        <fullName evidence="2">Uncharacterized protein</fullName>
    </submittedName>
</protein>
<organism evidence="2 3">
    <name type="scientific">Luteimonas fraxinea</name>
    <dbReference type="NCBI Taxonomy" id="2901869"/>
    <lineage>
        <taxon>Bacteria</taxon>
        <taxon>Pseudomonadati</taxon>
        <taxon>Pseudomonadota</taxon>
        <taxon>Gammaproteobacteria</taxon>
        <taxon>Lysobacterales</taxon>
        <taxon>Lysobacteraceae</taxon>
        <taxon>Luteimonas</taxon>
    </lineage>
</organism>
<reference evidence="2" key="1">
    <citation type="submission" date="2021-12" db="EMBL/GenBank/DDBJ databases">
        <authorList>
            <person name="Ulrich A."/>
        </authorList>
    </citation>
    <scope>NUCLEOTIDE SEQUENCE</scope>
    <source>
        <strain evidence="2">A1P009</strain>
    </source>
</reference>
<gene>
    <name evidence="2" type="ORF">LTT95_14580</name>
</gene>
<name>A0ABS8UGX4_9GAMM</name>
<dbReference type="RefSeq" id="WP_232137403.1">
    <property type="nucleotide sequence ID" value="NZ_CP089507.1"/>
</dbReference>